<dbReference type="Gene3D" id="3.40.50.200">
    <property type="entry name" value="Peptidase S8/S53 domain"/>
    <property type="match status" value="1"/>
</dbReference>
<feature type="domain" description="DUF7580" evidence="9">
    <location>
        <begin position="177"/>
        <end position="506"/>
    </location>
</feature>
<keyword evidence="4 5" id="KW-0720">Serine protease</keyword>
<dbReference type="HOGENOM" id="CLU_312828_0_0_1"/>
<dbReference type="Proteomes" id="UP000031186">
    <property type="component" value="Unassembled WGS sequence"/>
</dbReference>
<feature type="active site" description="Charge relay system" evidence="5">
    <location>
        <position position="682"/>
    </location>
</feature>
<feature type="non-terminal residue" evidence="10">
    <location>
        <position position="1"/>
    </location>
</feature>
<evidence type="ECO:0000259" key="8">
    <source>
        <dbReference type="Pfam" id="PF00082"/>
    </source>
</evidence>
<gene>
    <name evidence="10" type="ORF">MAN_00058</name>
</gene>
<comment type="caution">
    <text evidence="10">The sequence shown here is derived from an EMBL/GenBank/DDBJ whole genome shotgun (WGS) entry which is preliminary data.</text>
</comment>
<dbReference type="SUPFAM" id="SSF52743">
    <property type="entry name" value="Subtilisin-like"/>
    <property type="match status" value="1"/>
</dbReference>
<evidence type="ECO:0000256" key="7">
    <source>
        <dbReference type="SAM" id="Phobius"/>
    </source>
</evidence>
<feature type="region of interest" description="Disordered" evidence="6">
    <location>
        <begin position="606"/>
        <end position="625"/>
    </location>
</feature>
<evidence type="ECO:0000256" key="2">
    <source>
        <dbReference type="ARBA" id="ARBA00022670"/>
    </source>
</evidence>
<protein>
    <submittedName>
        <fullName evidence="10">Peptidase S8/S53, subtilisin/kexin/sedolisin</fullName>
    </submittedName>
</protein>
<proteinExistence type="inferred from homology"/>
<evidence type="ECO:0000256" key="4">
    <source>
        <dbReference type="ARBA" id="ARBA00022825"/>
    </source>
</evidence>
<dbReference type="EMBL" id="AZNF01000001">
    <property type="protein sequence ID" value="KID70459.1"/>
    <property type="molecule type" value="Genomic_DNA"/>
</dbReference>
<dbReference type="GO" id="GO:0006508">
    <property type="term" value="P:proteolysis"/>
    <property type="evidence" value="ECO:0007669"/>
    <property type="project" value="UniProtKB-KW"/>
</dbReference>
<reference evidence="10 11" key="1">
    <citation type="journal article" date="2014" name="Proc. Natl. Acad. Sci. U.S.A.">
        <title>Trajectory and genomic determinants of fungal-pathogen speciation and host adaptation.</title>
        <authorList>
            <person name="Hu X."/>
            <person name="Xiao G."/>
            <person name="Zheng P."/>
            <person name="Shang Y."/>
            <person name="Su Y."/>
            <person name="Zhang X."/>
            <person name="Liu X."/>
            <person name="Zhan S."/>
            <person name="St Leger R.J."/>
            <person name="Wang C."/>
        </authorList>
    </citation>
    <scope>NUCLEOTIDE SEQUENCE [LARGE SCALE GENOMIC DNA]</scope>
    <source>
        <strain evidence="10 11">ARSEF 549</strain>
    </source>
</reference>
<dbReference type="InterPro" id="IPR050131">
    <property type="entry name" value="Peptidase_S8_subtilisin-like"/>
</dbReference>
<keyword evidence="3 5" id="KW-0378">Hydrolase</keyword>
<dbReference type="Pfam" id="PF24476">
    <property type="entry name" value="DUF7580"/>
    <property type="match status" value="1"/>
</dbReference>
<dbReference type="InterPro" id="IPR000209">
    <property type="entry name" value="Peptidase_S8/S53_dom"/>
</dbReference>
<dbReference type="GO" id="GO:0004252">
    <property type="term" value="F:serine-type endopeptidase activity"/>
    <property type="evidence" value="ECO:0007669"/>
    <property type="project" value="UniProtKB-UniRule"/>
</dbReference>
<keyword evidence="7" id="KW-0472">Membrane</keyword>
<keyword evidence="7" id="KW-0812">Transmembrane</keyword>
<evidence type="ECO:0000256" key="1">
    <source>
        <dbReference type="ARBA" id="ARBA00011073"/>
    </source>
</evidence>
<dbReference type="VEuPathDB" id="FungiDB:MAN_00058"/>
<accession>A0A0B4GQP1</accession>
<keyword evidence="2 5" id="KW-0645">Protease</keyword>
<comment type="similarity">
    <text evidence="1 5">Belongs to the peptidase S8 family.</text>
</comment>
<keyword evidence="7" id="KW-1133">Transmembrane helix</keyword>
<evidence type="ECO:0000256" key="6">
    <source>
        <dbReference type="SAM" id="MobiDB-lite"/>
    </source>
</evidence>
<dbReference type="InterPro" id="IPR015500">
    <property type="entry name" value="Peptidase_S8_subtilisin-rel"/>
</dbReference>
<feature type="transmembrane region" description="Helical" evidence="7">
    <location>
        <begin position="838"/>
        <end position="858"/>
    </location>
</feature>
<keyword evidence="11" id="KW-1185">Reference proteome</keyword>
<dbReference type="PRINTS" id="PR00723">
    <property type="entry name" value="SUBTILISIN"/>
</dbReference>
<dbReference type="InterPro" id="IPR036852">
    <property type="entry name" value="Peptidase_S8/S53_dom_sf"/>
</dbReference>
<evidence type="ECO:0000256" key="3">
    <source>
        <dbReference type="ARBA" id="ARBA00022801"/>
    </source>
</evidence>
<evidence type="ECO:0000313" key="11">
    <source>
        <dbReference type="Proteomes" id="UP000031186"/>
    </source>
</evidence>
<evidence type="ECO:0000259" key="9">
    <source>
        <dbReference type="Pfam" id="PF24476"/>
    </source>
</evidence>
<dbReference type="PROSITE" id="PS51892">
    <property type="entry name" value="SUBTILASE"/>
    <property type="match status" value="1"/>
</dbReference>
<dbReference type="PANTHER" id="PTHR43806">
    <property type="entry name" value="PEPTIDASE S8"/>
    <property type="match status" value="1"/>
</dbReference>
<name>A0A0B4GQP1_METAF</name>
<feature type="domain" description="Peptidase S8/S53" evidence="8">
    <location>
        <begin position="632"/>
        <end position="843"/>
    </location>
</feature>
<sequence>MESHIRRPSSTLNVCDAIYDGLLVIKRNSEELLRAAETSVTHQDALRFVKTATSLLIKIFPDMKRSLDLNVITIQIHHIACDLELHLTLPEEINSSRQTDMVVALCQAEKDVRMLHYPRLIAHTARFGDILGSVERCKLLQETLTTAYDALDPVLPEDNIDDNDAESVACSTPYDDLFHSSADRLFHAIFPCESRGSKEVRLRLGAFRSVHPVDDYRSLDILVQRKDETGQFWLTISIHFPRSDMPKFQNSPKCSISPNGAPERRVAFANTEKQSCPWRTNKPFKVGCIWSCAEALNSEFKKWLQHLEFDKSDAWLLHKPVELPEAYAEEECFSDLLSQMTWTDVDKIALAMQLSYALSYHYDDSWLSGRWQQANICFFRWGRRIPCKPWLRVKSLPNQPPQAAPESHFHRFPQLLELGTILLELQIGQSLEASLRKNRARNLDEQWAYATSVFYGKLNNGRRLLSRHYQRAIEFCLRPDESLTQADSIRRSIYENVVRPLEQSIAEADLDDKLFEELDLGSLERTAVRSSIFAEQTEQALPPAADEMINVVSIPQPEEEFAADEIDEGFDLFGDEDGLQPGQEARKASNDWLAAFEKIIQEETRNSKPVSQPLAGQPVGGQNVGDGQQVRRVKVALLDTGVDLKHSYFDNQYPDGQIKSIRSWIGGKDGVEDKDGGDFSGHGTFIASILLKYGPNIDLYVARVAGTRRFRRGTSENVANALYCARVEWGVDIITMSFGYPLGHRGIRDQIIKATQNNILVFAAASNDGRNRPRMFPARQLSVFAIHSTNGHGHKSHFNPPPQRDENFSILGEYIESAWLTGPAEGSGATRCLSGTSFATPIAVCLSSFLLIYVPFILPEHKNFFYKMNTYEGLRNVLQAIVTVDESDAGSRYQYLGVERFFNENNRTAIKEIIRKALSI</sequence>
<organism evidence="10 11">
    <name type="scientific">Metarhizium anisopliae (strain ARSEF 549)</name>
    <dbReference type="NCBI Taxonomy" id="3151832"/>
    <lineage>
        <taxon>Eukaryota</taxon>
        <taxon>Fungi</taxon>
        <taxon>Dikarya</taxon>
        <taxon>Ascomycota</taxon>
        <taxon>Pezizomycotina</taxon>
        <taxon>Sordariomycetes</taxon>
        <taxon>Hypocreomycetidae</taxon>
        <taxon>Hypocreales</taxon>
        <taxon>Clavicipitaceae</taxon>
        <taxon>Metarhizium</taxon>
    </lineage>
</organism>
<dbReference type="InterPro" id="IPR056002">
    <property type="entry name" value="DUF7580"/>
</dbReference>
<dbReference type="AlphaFoldDB" id="A0A0B4GQP1"/>
<feature type="active site" description="Charge relay system" evidence="5">
    <location>
        <position position="639"/>
    </location>
</feature>
<dbReference type="Pfam" id="PF00082">
    <property type="entry name" value="Peptidase_S8"/>
    <property type="match status" value="1"/>
</dbReference>
<dbReference type="PANTHER" id="PTHR43806:SF11">
    <property type="entry name" value="CEREVISIN-RELATED"/>
    <property type="match status" value="1"/>
</dbReference>
<evidence type="ECO:0000256" key="5">
    <source>
        <dbReference type="PROSITE-ProRule" id="PRU01240"/>
    </source>
</evidence>
<dbReference type="CDD" id="cd00306">
    <property type="entry name" value="Peptidases_S8_S53"/>
    <property type="match status" value="1"/>
</dbReference>
<feature type="active site" description="Charge relay system" evidence="5">
    <location>
        <position position="837"/>
    </location>
</feature>
<evidence type="ECO:0000313" key="10">
    <source>
        <dbReference type="EMBL" id="KID70459.1"/>
    </source>
</evidence>